<feature type="domain" description="VOC" evidence="1">
    <location>
        <begin position="1"/>
        <end position="123"/>
    </location>
</feature>
<dbReference type="Pfam" id="PF00903">
    <property type="entry name" value="Glyoxalase"/>
    <property type="match status" value="1"/>
</dbReference>
<protein>
    <submittedName>
        <fullName evidence="2">VOC family protein</fullName>
    </submittedName>
</protein>
<dbReference type="Gene3D" id="3.10.180.10">
    <property type="entry name" value="2,3-Dihydroxybiphenyl 1,2-Dioxygenase, domain 1"/>
    <property type="match status" value="1"/>
</dbReference>
<proteinExistence type="predicted"/>
<organism evidence="2 3">
    <name type="scientific">Pasteurella multocida</name>
    <dbReference type="NCBI Taxonomy" id="747"/>
    <lineage>
        <taxon>Bacteria</taxon>
        <taxon>Pseudomonadati</taxon>
        <taxon>Pseudomonadota</taxon>
        <taxon>Gammaproteobacteria</taxon>
        <taxon>Pasteurellales</taxon>
        <taxon>Pasteurellaceae</taxon>
        <taxon>Pasteurella</taxon>
    </lineage>
</organism>
<reference evidence="2" key="1">
    <citation type="submission" date="2022-07" db="EMBL/GenBank/DDBJ databases">
        <title>Genome-based characterization of novel serogroup A variants of Pasteurella multocida.</title>
        <authorList>
            <person name="Prajapati A."/>
            <person name="Yogisharadhya R."/>
            <person name="Mohanty N."/>
            <person name="Chanda M."/>
            <person name="Mendem S.K."/>
            <person name="Siddaramappa S."/>
            <person name="Shivachandra S.B."/>
        </authorList>
    </citation>
    <scope>NUCLEOTIDE SEQUENCE</scope>
    <source>
        <strain evidence="2">NIVEDIPm19</strain>
    </source>
</reference>
<evidence type="ECO:0000313" key="2">
    <source>
        <dbReference type="EMBL" id="MDA5624109.1"/>
    </source>
</evidence>
<dbReference type="AlphaFoldDB" id="A0A9X3ZLX7"/>
<dbReference type="RefSeq" id="WP_151249016.1">
    <property type="nucleotide sequence ID" value="NZ_JADMLI010000002.1"/>
</dbReference>
<dbReference type="SUPFAM" id="SSF54593">
    <property type="entry name" value="Glyoxalase/Bleomycin resistance protein/Dihydroxybiphenyl dioxygenase"/>
    <property type="match status" value="1"/>
</dbReference>
<dbReference type="InterPro" id="IPR029068">
    <property type="entry name" value="Glyas_Bleomycin-R_OHBP_Dase"/>
</dbReference>
<name>A0A9X3ZLX7_PASMD</name>
<comment type="caution">
    <text evidence="2">The sequence shown here is derived from an EMBL/GenBank/DDBJ whole genome shotgun (WGS) entry which is preliminary data.</text>
</comment>
<evidence type="ECO:0000259" key="1">
    <source>
        <dbReference type="PROSITE" id="PS51819"/>
    </source>
</evidence>
<dbReference type="InterPro" id="IPR004360">
    <property type="entry name" value="Glyas_Fos-R_dOase_dom"/>
</dbReference>
<dbReference type="Proteomes" id="UP001145481">
    <property type="component" value="Unassembled WGS sequence"/>
</dbReference>
<gene>
    <name evidence="2" type="ORF">NM948_11245</name>
</gene>
<dbReference type="EMBL" id="JANJHC010000034">
    <property type="protein sequence ID" value="MDA5624109.1"/>
    <property type="molecule type" value="Genomic_DNA"/>
</dbReference>
<dbReference type="PROSITE" id="PS51819">
    <property type="entry name" value="VOC"/>
    <property type="match status" value="1"/>
</dbReference>
<dbReference type="InterPro" id="IPR037523">
    <property type="entry name" value="VOC_core"/>
</dbReference>
<evidence type="ECO:0000313" key="3">
    <source>
        <dbReference type="Proteomes" id="UP001145481"/>
    </source>
</evidence>
<accession>A0A9X3ZLX7</accession>
<sequence>MHNQTLITVRDVQVSTDWYTKNLGSAKGHGGAHYEQLIYKGKLILQLHNMEPDENHGALLDIGELPGKGVLIWLRVEHFDELVERLGGNQVPFDKGPFFNQRAKQWEVWFKDPDGYRIVLSGPSEYPVLALRK</sequence>